<keyword evidence="5 9" id="KW-0560">Oxidoreductase</keyword>
<dbReference type="EMBL" id="ATBP01000214">
    <property type="protein sequence ID" value="ETR71842.1"/>
    <property type="molecule type" value="Genomic_DNA"/>
</dbReference>
<feature type="binding site" evidence="9">
    <location>
        <position position="188"/>
    </location>
    <ligand>
        <name>substrate</name>
    </ligand>
</feature>
<evidence type="ECO:0000256" key="1">
    <source>
        <dbReference type="ARBA" id="ARBA00004883"/>
    </source>
</evidence>
<dbReference type="PANTHER" id="PTHR43238:SF1">
    <property type="entry name" value="GDP-L-FUCOSE SYNTHASE"/>
    <property type="match status" value="1"/>
</dbReference>
<evidence type="ECO:0000256" key="5">
    <source>
        <dbReference type="ARBA" id="ARBA00023002"/>
    </source>
</evidence>
<feature type="binding site" evidence="9">
    <location>
        <position position="180"/>
    </location>
    <ligand>
        <name>NADP(+)</name>
        <dbReference type="ChEBI" id="CHEBI:58349"/>
    </ligand>
</feature>
<reference evidence="12" key="1">
    <citation type="submission" date="2012-11" db="EMBL/GenBank/DDBJ databases">
        <authorList>
            <person name="Lucero-Rivera Y.E."/>
            <person name="Tovar-Ramirez D."/>
        </authorList>
    </citation>
    <scope>NUCLEOTIDE SEQUENCE [LARGE SCALE GENOMIC DNA]</scope>
    <source>
        <strain evidence="12">Araruama</strain>
    </source>
</reference>
<dbReference type="UniPathway" id="UPA00128">
    <property type="reaction ID" value="UER00191"/>
</dbReference>
<feature type="binding site" evidence="9">
    <location>
        <begin position="11"/>
        <end position="17"/>
    </location>
    <ligand>
        <name>NADP(+)</name>
        <dbReference type="ChEBI" id="CHEBI:58349"/>
    </ligand>
</feature>
<dbReference type="Gene3D" id="3.90.25.10">
    <property type="entry name" value="UDP-galactose 4-epimerase, domain 1"/>
    <property type="match status" value="1"/>
</dbReference>
<keyword evidence="7 9" id="KW-0511">Multifunctional enzyme</keyword>
<evidence type="ECO:0000256" key="9">
    <source>
        <dbReference type="HAMAP-Rule" id="MF_00956"/>
    </source>
</evidence>
<accession>A0A1V1PAB2</accession>
<feature type="binding site" evidence="9">
    <location>
        <position position="141"/>
    </location>
    <ligand>
        <name>NADP(+)</name>
        <dbReference type="ChEBI" id="CHEBI:58349"/>
    </ligand>
</feature>
<evidence type="ECO:0000256" key="4">
    <source>
        <dbReference type="ARBA" id="ARBA00022857"/>
    </source>
</evidence>
<keyword evidence="6 9" id="KW-0413">Isomerase</keyword>
<dbReference type="CDD" id="cd05239">
    <property type="entry name" value="GDP_FS_SDR_e"/>
    <property type="match status" value="1"/>
</dbReference>
<feature type="binding site" evidence="9">
    <location>
        <begin position="106"/>
        <end position="109"/>
    </location>
    <ligand>
        <name>NADP(+)</name>
        <dbReference type="ChEBI" id="CHEBI:58349"/>
    </ligand>
</feature>
<feature type="binding site" evidence="9">
    <location>
        <position position="210"/>
    </location>
    <ligand>
        <name>substrate</name>
    </ligand>
</feature>
<organism evidence="11 12">
    <name type="scientific">Candidatus Magnetoglobus multicellularis str. Araruama</name>
    <dbReference type="NCBI Taxonomy" id="890399"/>
    <lineage>
        <taxon>Bacteria</taxon>
        <taxon>Pseudomonadati</taxon>
        <taxon>Thermodesulfobacteriota</taxon>
        <taxon>Desulfobacteria</taxon>
        <taxon>Desulfobacterales</taxon>
        <taxon>Desulfobacteraceae</taxon>
        <taxon>Candidatus Magnetoglobus</taxon>
    </lineage>
</organism>
<name>A0A1V1PAB2_9BACT</name>
<comment type="function">
    <text evidence="9">Catalyzes the two-step NADP-dependent conversion of GDP-4-dehydro-6-deoxy-D-mannose to GDP-fucose, involving an epimerase and a reductase reaction.</text>
</comment>
<feature type="binding site" evidence="9">
    <location>
        <begin position="164"/>
        <end position="167"/>
    </location>
    <ligand>
        <name>NADP(+)</name>
        <dbReference type="ChEBI" id="CHEBI:58349"/>
    </ligand>
</feature>
<dbReference type="FunFam" id="3.40.50.720:FF:000101">
    <property type="entry name" value="GDP-L-fucose synthase"/>
    <property type="match status" value="1"/>
</dbReference>
<dbReference type="GO" id="GO:0042351">
    <property type="term" value="P:'de novo' GDP-L-fucose biosynthetic process"/>
    <property type="evidence" value="ECO:0007669"/>
    <property type="project" value="UniProtKB-UniRule"/>
</dbReference>
<feature type="domain" description="NAD-dependent epimerase/dehydratase" evidence="10">
    <location>
        <begin position="7"/>
        <end position="236"/>
    </location>
</feature>
<evidence type="ECO:0000313" key="11">
    <source>
        <dbReference type="EMBL" id="ETR71842.1"/>
    </source>
</evidence>
<dbReference type="EC" id="1.1.1.271" evidence="3 9"/>
<feature type="site" description="Important for catalytic activity" evidence="9">
    <location>
        <position position="108"/>
    </location>
</feature>
<dbReference type="InterPro" id="IPR036291">
    <property type="entry name" value="NAD(P)-bd_dom_sf"/>
</dbReference>
<evidence type="ECO:0000256" key="3">
    <source>
        <dbReference type="ARBA" id="ARBA00012371"/>
    </source>
</evidence>
<sequence>MKKSQKIYISGHKGMAGSAIHRELIKQGYTNIITRARNALDLMDKSAVLDFFQENQPDFVFNAAAKVGGILANNTYPADFIHQNLEIQNNVIYAAHKTGVKKLLFLGSSCIYPRECPQPMQEEHLLTGPLEPTNDAYAIAKIAGIIMCHSYYRQYGDNYLSIMPTNLYGPGDNFDLQSSHVLPALIRKFHAAKVQNKDTVTLWGSGIAKREFLHVDDMANAAIFIMQNIDASDIYERQILHLNVGTGKDISIENLAILIRDIIGFKGNILYDTEKPDGMLEKRLDVSRLNDLGWQHRISLSEGIRHTYDYYQEMIKKVK</sequence>
<dbReference type="Proteomes" id="UP000189670">
    <property type="component" value="Unassembled WGS sequence"/>
</dbReference>
<evidence type="ECO:0000256" key="7">
    <source>
        <dbReference type="ARBA" id="ARBA00023268"/>
    </source>
</evidence>
<dbReference type="SUPFAM" id="SSF51735">
    <property type="entry name" value="NAD(P)-binding Rossmann-fold domains"/>
    <property type="match status" value="1"/>
</dbReference>
<dbReference type="InterPro" id="IPR001509">
    <property type="entry name" value="Epimerase_deHydtase"/>
</dbReference>
<comment type="caution">
    <text evidence="11">The sequence shown here is derived from an EMBL/GenBank/DDBJ whole genome shotgun (WGS) entry which is preliminary data.</text>
</comment>
<evidence type="ECO:0000313" key="12">
    <source>
        <dbReference type="Proteomes" id="UP000189670"/>
    </source>
</evidence>
<evidence type="ECO:0000256" key="2">
    <source>
        <dbReference type="ARBA" id="ARBA00005959"/>
    </source>
</evidence>
<dbReference type="AlphaFoldDB" id="A0A1V1PAB2"/>
<evidence type="ECO:0000256" key="6">
    <source>
        <dbReference type="ARBA" id="ARBA00023235"/>
    </source>
</evidence>
<dbReference type="InterPro" id="IPR028614">
    <property type="entry name" value="GDP_fucose/colitose_synth"/>
</dbReference>
<feature type="site" description="Important for catalytic activity" evidence="9">
    <location>
        <position position="110"/>
    </location>
</feature>
<feature type="binding site" evidence="9">
    <location>
        <position position="277"/>
    </location>
    <ligand>
        <name>substrate</name>
    </ligand>
</feature>
<evidence type="ECO:0000259" key="10">
    <source>
        <dbReference type="Pfam" id="PF01370"/>
    </source>
</evidence>
<dbReference type="PANTHER" id="PTHR43238">
    <property type="entry name" value="GDP-L-FUCOSE SYNTHASE"/>
    <property type="match status" value="1"/>
</dbReference>
<keyword evidence="4 9" id="KW-0521">NADP</keyword>
<feature type="binding site" evidence="9">
    <location>
        <position position="203"/>
    </location>
    <ligand>
        <name>substrate</name>
    </ligand>
</feature>
<comment type="pathway">
    <text evidence="1 9">Nucleotide-sugar biosynthesis; GDP-L-fucose biosynthesis via de novo pathway; GDP-L-fucose from GDP-alpha-D-mannose: step 2/2.</text>
</comment>
<protein>
    <recommendedName>
        <fullName evidence="3 9">GDP-L-fucose synthase</fullName>
        <ecNumber evidence="3 9">1.1.1.271</ecNumber>
    </recommendedName>
    <alternativeName>
        <fullName evidence="9">GDP-4-keto-6-deoxy-D-mannose-3,5-epimerase-4-reductase</fullName>
    </alternativeName>
</protein>
<dbReference type="Pfam" id="PF01370">
    <property type="entry name" value="Epimerase"/>
    <property type="match status" value="1"/>
</dbReference>
<comment type="similarity">
    <text evidence="2 9">Belongs to the NAD(P)-dependent epimerase/dehydratase family. Fucose synthase subfamily.</text>
</comment>
<dbReference type="HAMAP" id="MF_00956">
    <property type="entry name" value="GDP_fucose_synth"/>
    <property type="match status" value="1"/>
</dbReference>
<comment type="catalytic activity">
    <reaction evidence="8 9">
        <text>GDP-beta-L-fucose + NADP(+) = GDP-4-dehydro-alpha-D-rhamnose + NADPH + H(+)</text>
        <dbReference type="Rhea" id="RHEA:18885"/>
        <dbReference type="ChEBI" id="CHEBI:15378"/>
        <dbReference type="ChEBI" id="CHEBI:57273"/>
        <dbReference type="ChEBI" id="CHEBI:57783"/>
        <dbReference type="ChEBI" id="CHEBI:57964"/>
        <dbReference type="ChEBI" id="CHEBI:58349"/>
        <dbReference type="EC" id="1.1.1.271"/>
    </reaction>
</comment>
<evidence type="ECO:0000256" key="8">
    <source>
        <dbReference type="ARBA" id="ARBA00051935"/>
    </source>
</evidence>
<dbReference type="GO" id="GO:0070401">
    <property type="term" value="F:NADP+ binding"/>
    <property type="evidence" value="ECO:0007669"/>
    <property type="project" value="UniProtKB-UniRule"/>
</dbReference>
<gene>
    <name evidence="9" type="primary">fcl</name>
    <name evidence="11" type="ORF">OMM_02177</name>
</gene>
<dbReference type="Gene3D" id="3.40.50.720">
    <property type="entry name" value="NAD(P)-binding Rossmann-like Domain"/>
    <property type="match status" value="1"/>
</dbReference>
<feature type="active site" description="Proton donor/acceptor" evidence="9">
    <location>
        <position position="137"/>
    </location>
</feature>
<proteinExistence type="inferred from homology"/>
<dbReference type="GO" id="GO:0016853">
    <property type="term" value="F:isomerase activity"/>
    <property type="evidence" value="ECO:0007669"/>
    <property type="project" value="UniProtKB-KW"/>
</dbReference>
<dbReference type="GO" id="GO:0050577">
    <property type="term" value="F:GDP-L-fucose synthase activity"/>
    <property type="evidence" value="ECO:0007669"/>
    <property type="project" value="UniProtKB-UniRule"/>
</dbReference>